<organism evidence="1 2">
    <name type="scientific">Rhododendron molle</name>
    <name type="common">Chinese azalea</name>
    <name type="synonym">Azalea mollis</name>
    <dbReference type="NCBI Taxonomy" id="49168"/>
    <lineage>
        <taxon>Eukaryota</taxon>
        <taxon>Viridiplantae</taxon>
        <taxon>Streptophyta</taxon>
        <taxon>Embryophyta</taxon>
        <taxon>Tracheophyta</taxon>
        <taxon>Spermatophyta</taxon>
        <taxon>Magnoliopsida</taxon>
        <taxon>eudicotyledons</taxon>
        <taxon>Gunneridae</taxon>
        <taxon>Pentapetalae</taxon>
        <taxon>asterids</taxon>
        <taxon>Ericales</taxon>
        <taxon>Ericaceae</taxon>
        <taxon>Ericoideae</taxon>
        <taxon>Rhodoreae</taxon>
        <taxon>Rhododendron</taxon>
    </lineage>
</organism>
<evidence type="ECO:0000313" key="1">
    <source>
        <dbReference type="EMBL" id="KAI8552765.1"/>
    </source>
</evidence>
<sequence length="494" mass="54448">MKRFGVRKMDSGKEPKSFETENPSPADTTPKTHENSPTTPNAKHLQSPMELETYDYIPRASDLLVSVSVRADVNKHKITNLVISAMEEIRQLVIEQEALWVFDMEAGTCSLNVGEYKRRFSPLDPTLDEIVRMIKTQEPILGIPNLNEVEILPEVGSACLDREASRDIGVVCMNPFSLVQMFMDVDQWSRMFSSIVSKAEILEVISEGKGSSLDGALQVMTAEFHISSPLVQTRESYFARCCKQLSVNVWAVVDVSLESIFPNPTARFLRRPSVPIMQDGRKGILKLADRMTRSYHAGVSAASPENAWEPIPISGAGDVLVTTSYNDDDPQTPRGVSITVATTIWLPNQPKNWDLLCLKRCTQEATRVCTGHDPANCVSIIKIDTLPLIFYLQESQTTATGSYVVYAPVDLFTMNSVLSGDDPGNVQILASGFAVLPDRPRIGGGENCGTLLTIAIRVVDQHSSTPEYLPPISVSTVYTIITQTVQLIRAAITL</sequence>
<dbReference type="EMBL" id="CM046393">
    <property type="protein sequence ID" value="KAI8552765.1"/>
    <property type="molecule type" value="Genomic_DNA"/>
</dbReference>
<proteinExistence type="predicted"/>
<evidence type="ECO:0000313" key="2">
    <source>
        <dbReference type="Proteomes" id="UP001062846"/>
    </source>
</evidence>
<reference evidence="1" key="1">
    <citation type="submission" date="2022-02" db="EMBL/GenBank/DDBJ databases">
        <title>Plant Genome Project.</title>
        <authorList>
            <person name="Zhang R.-G."/>
        </authorList>
    </citation>
    <scope>NUCLEOTIDE SEQUENCE</scope>
    <source>
        <strain evidence="1">AT1</strain>
    </source>
</reference>
<keyword evidence="2" id="KW-1185">Reference proteome</keyword>
<dbReference type="Proteomes" id="UP001062846">
    <property type="component" value="Chromosome 6"/>
</dbReference>
<name>A0ACC0NHS0_RHOML</name>
<accession>A0ACC0NHS0</accession>
<comment type="caution">
    <text evidence="1">The sequence shown here is derived from an EMBL/GenBank/DDBJ whole genome shotgun (WGS) entry which is preliminary data.</text>
</comment>
<gene>
    <name evidence="1" type="ORF">RHMOL_Rhmol06G0292900</name>
</gene>
<protein>
    <submittedName>
        <fullName evidence="1">Uncharacterized protein</fullName>
    </submittedName>
</protein>